<keyword evidence="3" id="KW-1185">Reference proteome</keyword>
<organism evidence="2 3">
    <name type="scientific">Streptomyces cavernicola</name>
    <dbReference type="NCBI Taxonomy" id="3043613"/>
    <lineage>
        <taxon>Bacteria</taxon>
        <taxon>Bacillati</taxon>
        <taxon>Actinomycetota</taxon>
        <taxon>Actinomycetes</taxon>
        <taxon>Kitasatosporales</taxon>
        <taxon>Streptomycetaceae</taxon>
        <taxon>Streptomyces</taxon>
    </lineage>
</organism>
<comment type="caution">
    <text evidence="2">The sequence shown here is derived from an EMBL/GenBank/DDBJ whole genome shotgun (WGS) entry which is preliminary data.</text>
</comment>
<evidence type="ECO:0000313" key="2">
    <source>
        <dbReference type="EMBL" id="MDI3408310.1"/>
    </source>
</evidence>
<proteinExistence type="predicted"/>
<name>A0ABT6SJG5_9ACTN</name>
<feature type="region of interest" description="Disordered" evidence="1">
    <location>
        <begin position="1"/>
        <end position="21"/>
    </location>
</feature>
<sequence>MAVSAQPVAKERPRRTRTKRVSSLPALKLSQLPPSHIDLRDLLNAVLVCEDCGTWVPITGIKAKVQKLVPHHTGKAGVDAAIRCRSSNRVIKWDITIADWRNALADAITEASSRTATAVLPKAFSPQTDRILQARADRTPGGRKADWDKVLPHVAATDKHRQAVPAGDTPAESPAVPQTTLHPHTTR</sequence>
<dbReference type="RefSeq" id="WP_282546220.1">
    <property type="nucleotide sequence ID" value="NZ_JASCIQ010000044.1"/>
</dbReference>
<evidence type="ECO:0000256" key="1">
    <source>
        <dbReference type="SAM" id="MobiDB-lite"/>
    </source>
</evidence>
<dbReference type="EMBL" id="JASCIQ010000044">
    <property type="protein sequence ID" value="MDI3408310.1"/>
    <property type="molecule type" value="Genomic_DNA"/>
</dbReference>
<dbReference type="Proteomes" id="UP001223978">
    <property type="component" value="Unassembled WGS sequence"/>
</dbReference>
<evidence type="ECO:0008006" key="4">
    <source>
        <dbReference type="Google" id="ProtNLM"/>
    </source>
</evidence>
<feature type="compositionally biased region" description="Polar residues" evidence="1">
    <location>
        <begin position="176"/>
        <end position="187"/>
    </location>
</feature>
<protein>
    <recommendedName>
        <fullName evidence="4">HNH endonuclease</fullName>
    </recommendedName>
</protein>
<reference evidence="2 3" key="1">
    <citation type="submission" date="2023-05" db="EMBL/GenBank/DDBJ databases">
        <title>Draft genome sequence of Streptomyces sp. B-S-A6 isolated from a cave soil in Thailand.</title>
        <authorList>
            <person name="Chamroensaksri N."/>
            <person name="Muangham S."/>
        </authorList>
    </citation>
    <scope>NUCLEOTIDE SEQUENCE [LARGE SCALE GENOMIC DNA]</scope>
    <source>
        <strain evidence="2 3">B-S-A6</strain>
    </source>
</reference>
<evidence type="ECO:0000313" key="3">
    <source>
        <dbReference type="Proteomes" id="UP001223978"/>
    </source>
</evidence>
<feature type="region of interest" description="Disordered" evidence="1">
    <location>
        <begin position="158"/>
        <end position="187"/>
    </location>
</feature>
<gene>
    <name evidence="2" type="ORF">QIS96_31390</name>
</gene>
<accession>A0ABT6SJG5</accession>